<accession>A0A0B2W5J6</accession>
<dbReference type="Proteomes" id="UP000031036">
    <property type="component" value="Unassembled WGS sequence"/>
</dbReference>
<dbReference type="EMBL" id="JPKZ01000139">
    <property type="protein sequence ID" value="KHN88954.1"/>
    <property type="molecule type" value="Genomic_DNA"/>
</dbReference>
<sequence length="131" mass="15158">MALGTFAFLFYCYLPCLLIVSSLAEIDARPYSIFSDNHSRSRQQTTINGENTEEMTTLKKRYPIGMRWNGPTMDDLYLLLTKSAEDRVLGSRVPRGRVQKKEKSEYHPELWPVMPTFFSGFHDHQHENVVG</sequence>
<proteinExistence type="predicted"/>
<protein>
    <submittedName>
        <fullName evidence="2">Uncharacterized protein</fullName>
    </submittedName>
</protein>
<evidence type="ECO:0000313" key="2">
    <source>
        <dbReference type="EMBL" id="KHN88954.1"/>
    </source>
</evidence>
<keyword evidence="1" id="KW-0732">Signal</keyword>
<name>A0A0B2W5J6_TOXCA</name>
<dbReference type="AlphaFoldDB" id="A0A0B2W5J6"/>
<gene>
    <name evidence="2" type="ORF">Tcan_05314</name>
</gene>
<keyword evidence="3" id="KW-1185">Reference proteome</keyword>
<reference evidence="2 3" key="1">
    <citation type="submission" date="2014-11" db="EMBL/GenBank/DDBJ databases">
        <title>Genetic blueprint of the zoonotic pathogen Toxocara canis.</title>
        <authorList>
            <person name="Zhu X.-Q."/>
            <person name="Korhonen P.K."/>
            <person name="Cai H."/>
            <person name="Young N.D."/>
            <person name="Nejsum P."/>
            <person name="von Samson-Himmelstjerna G."/>
            <person name="Boag P.R."/>
            <person name="Tan P."/>
            <person name="Li Q."/>
            <person name="Min J."/>
            <person name="Yang Y."/>
            <person name="Wang X."/>
            <person name="Fang X."/>
            <person name="Hall R.S."/>
            <person name="Hofmann A."/>
            <person name="Sternberg P.W."/>
            <person name="Jex A.R."/>
            <person name="Gasser R.B."/>
        </authorList>
    </citation>
    <scope>NUCLEOTIDE SEQUENCE [LARGE SCALE GENOMIC DNA]</scope>
    <source>
        <strain evidence="2">PN_DK_2014</strain>
    </source>
</reference>
<feature type="signal peptide" evidence="1">
    <location>
        <begin position="1"/>
        <end position="24"/>
    </location>
</feature>
<organism evidence="2 3">
    <name type="scientific">Toxocara canis</name>
    <name type="common">Canine roundworm</name>
    <dbReference type="NCBI Taxonomy" id="6265"/>
    <lineage>
        <taxon>Eukaryota</taxon>
        <taxon>Metazoa</taxon>
        <taxon>Ecdysozoa</taxon>
        <taxon>Nematoda</taxon>
        <taxon>Chromadorea</taxon>
        <taxon>Rhabditida</taxon>
        <taxon>Spirurina</taxon>
        <taxon>Ascaridomorpha</taxon>
        <taxon>Ascaridoidea</taxon>
        <taxon>Toxocaridae</taxon>
        <taxon>Toxocara</taxon>
    </lineage>
</organism>
<comment type="caution">
    <text evidence="2">The sequence shown here is derived from an EMBL/GenBank/DDBJ whole genome shotgun (WGS) entry which is preliminary data.</text>
</comment>
<feature type="chain" id="PRO_5002095786" evidence="1">
    <location>
        <begin position="25"/>
        <end position="131"/>
    </location>
</feature>
<evidence type="ECO:0000313" key="3">
    <source>
        <dbReference type="Proteomes" id="UP000031036"/>
    </source>
</evidence>
<evidence type="ECO:0000256" key="1">
    <source>
        <dbReference type="SAM" id="SignalP"/>
    </source>
</evidence>